<protein>
    <recommendedName>
        <fullName evidence="9">t-SNARE coiled-coil homology domain-containing protein</fullName>
    </recommendedName>
</protein>
<dbReference type="GO" id="GO:0005886">
    <property type="term" value="C:plasma membrane"/>
    <property type="evidence" value="ECO:0007669"/>
    <property type="project" value="TreeGrafter"/>
</dbReference>
<dbReference type="CDD" id="cd15849">
    <property type="entry name" value="SNARE_Sso1"/>
    <property type="match status" value="1"/>
</dbReference>
<proteinExistence type="inferred from homology"/>
<dbReference type="InterPro" id="IPR000727">
    <property type="entry name" value="T_SNARE_dom"/>
</dbReference>
<evidence type="ECO:0000256" key="5">
    <source>
        <dbReference type="ARBA" id="ARBA00023054"/>
    </source>
</evidence>
<evidence type="ECO:0000256" key="2">
    <source>
        <dbReference type="ARBA" id="ARBA00009063"/>
    </source>
</evidence>
<evidence type="ECO:0000259" key="9">
    <source>
        <dbReference type="PROSITE" id="PS50192"/>
    </source>
</evidence>
<evidence type="ECO:0000256" key="3">
    <source>
        <dbReference type="ARBA" id="ARBA00022692"/>
    </source>
</evidence>
<reference evidence="10 11" key="1">
    <citation type="submission" date="2018-08" db="EMBL/GenBank/DDBJ databases">
        <title>Genome and evolution of the arbuscular mycorrhizal fungus Diversispora epigaea (formerly Glomus versiforme) and its bacterial endosymbionts.</title>
        <authorList>
            <person name="Sun X."/>
            <person name="Fei Z."/>
            <person name="Harrison M."/>
        </authorList>
    </citation>
    <scope>NUCLEOTIDE SEQUENCE [LARGE SCALE GENOMIC DNA]</scope>
    <source>
        <strain evidence="10 11">IT104</strain>
    </source>
</reference>
<feature type="coiled-coil region" evidence="7">
    <location>
        <begin position="195"/>
        <end position="229"/>
    </location>
</feature>
<dbReference type="PANTHER" id="PTHR19957">
    <property type="entry name" value="SYNTAXIN"/>
    <property type="match status" value="1"/>
</dbReference>
<evidence type="ECO:0000256" key="6">
    <source>
        <dbReference type="ARBA" id="ARBA00023136"/>
    </source>
</evidence>
<keyword evidence="11" id="KW-1185">Reference proteome</keyword>
<dbReference type="GO" id="GO:0048278">
    <property type="term" value="P:vesicle docking"/>
    <property type="evidence" value="ECO:0007669"/>
    <property type="project" value="TreeGrafter"/>
</dbReference>
<gene>
    <name evidence="10" type="ORF">Glove_303g104</name>
</gene>
<dbReference type="InterPro" id="IPR010989">
    <property type="entry name" value="SNARE"/>
</dbReference>
<evidence type="ECO:0000256" key="8">
    <source>
        <dbReference type="SAM" id="Phobius"/>
    </source>
</evidence>
<keyword evidence="3 8" id="KW-0812">Transmembrane</keyword>
<dbReference type="AlphaFoldDB" id="A0A397HUV6"/>
<keyword evidence="6 8" id="KW-0472">Membrane</keyword>
<dbReference type="GO" id="GO:0005484">
    <property type="term" value="F:SNAP receptor activity"/>
    <property type="evidence" value="ECO:0007669"/>
    <property type="project" value="TreeGrafter"/>
</dbReference>
<evidence type="ECO:0000256" key="1">
    <source>
        <dbReference type="ARBA" id="ARBA00004211"/>
    </source>
</evidence>
<feature type="transmembrane region" description="Helical" evidence="8">
    <location>
        <begin position="273"/>
        <end position="294"/>
    </location>
</feature>
<accession>A0A397HUV6</accession>
<dbReference type="SMART" id="SM00503">
    <property type="entry name" value="SynN"/>
    <property type="match status" value="1"/>
</dbReference>
<dbReference type="GO" id="GO:0031201">
    <property type="term" value="C:SNARE complex"/>
    <property type="evidence" value="ECO:0007669"/>
    <property type="project" value="TreeGrafter"/>
</dbReference>
<comment type="subcellular location">
    <subcellularLocation>
        <location evidence="1">Membrane</location>
        <topology evidence="1">Single-pass type IV membrane protein</topology>
    </subcellularLocation>
</comment>
<dbReference type="Gene3D" id="1.20.58.70">
    <property type="match status" value="1"/>
</dbReference>
<evidence type="ECO:0000256" key="7">
    <source>
        <dbReference type="SAM" id="Coils"/>
    </source>
</evidence>
<dbReference type="OrthoDB" id="10255013at2759"/>
<dbReference type="GO" id="GO:0006887">
    <property type="term" value="P:exocytosis"/>
    <property type="evidence" value="ECO:0007669"/>
    <property type="project" value="TreeGrafter"/>
</dbReference>
<feature type="domain" description="T-SNARE coiled-coil homology" evidence="9">
    <location>
        <begin position="199"/>
        <end position="261"/>
    </location>
</feature>
<name>A0A397HUV6_9GLOM</name>
<dbReference type="Pfam" id="PF05739">
    <property type="entry name" value="SNARE"/>
    <property type="match status" value="1"/>
</dbReference>
<evidence type="ECO:0000256" key="4">
    <source>
        <dbReference type="ARBA" id="ARBA00022989"/>
    </source>
</evidence>
<evidence type="ECO:0000313" key="11">
    <source>
        <dbReference type="Proteomes" id="UP000266861"/>
    </source>
</evidence>
<dbReference type="FunFam" id="1.20.58.70:FF:000008">
    <property type="entry name" value="Syntaxin family protein"/>
    <property type="match status" value="1"/>
</dbReference>
<keyword evidence="5 7" id="KW-0175">Coiled coil</keyword>
<dbReference type="EMBL" id="PQFF01000277">
    <property type="protein sequence ID" value="RHZ67005.1"/>
    <property type="molecule type" value="Genomic_DNA"/>
</dbReference>
<dbReference type="PROSITE" id="PS50192">
    <property type="entry name" value="T_SNARE"/>
    <property type="match status" value="1"/>
</dbReference>
<dbReference type="PANTHER" id="PTHR19957:SF307">
    <property type="entry name" value="PROTEIN SSO1-RELATED"/>
    <property type="match status" value="1"/>
</dbReference>
<keyword evidence="4 8" id="KW-1133">Transmembrane helix</keyword>
<dbReference type="GO" id="GO:0006906">
    <property type="term" value="P:vesicle fusion"/>
    <property type="evidence" value="ECO:0007669"/>
    <property type="project" value="TreeGrafter"/>
</dbReference>
<comment type="caution">
    <text evidence="10">The sequence shown here is derived from an EMBL/GenBank/DDBJ whole genome shotgun (WGS) entry which is preliminary data.</text>
</comment>
<dbReference type="STRING" id="1348612.A0A397HUV6"/>
<dbReference type="GO" id="GO:0000149">
    <property type="term" value="F:SNARE binding"/>
    <property type="evidence" value="ECO:0007669"/>
    <property type="project" value="TreeGrafter"/>
</dbReference>
<sequence length="324" mass="36747">MSRDRTGDFGGNQGYGYQQYGTQAYTSNVELSQITNVNSFFDEVSTIQDKIKQIQENINRIDESHSRSLGTINEDESSKQQLEALTINTRTILVEIKDKIRRLESLNLGLPPDTGDLGVRRAQTENLRKKFMETLGNYQKMEYQNRQKYRARMERQYKIVNPQASEEEIESALDNDEGAQVFAQSLMTATRYGAAKDALREVQERHNDIKKIEKTIEELANLFQEMQMVVEAQEVVVAKIEEHTVQVTNDLETGATLVDKALVSAQGARRKKWYCFVITIIIVIIIAVVLYIYLRPKTDTTTTTTVAGTTTQTVTSIESPTPTS</sequence>
<dbReference type="SMART" id="SM00397">
    <property type="entry name" value="t_SNARE"/>
    <property type="match status" value="1"/>
</dbReference>
<evidence type="ECO:0000313" key="10">
    <source>
        <dbReference type="EMBL" id="RHZ67005.1"/>
    </source>
</evidence>
<dbReference type="GO" id="GO:0012505">
    <property type="term" value="C:endomembrane system"/>
    <property type="evidence" value="ECO:0007669"/>
    <property type="project" value="TreeGrafter"/>
</dbReference>
<dbReference type="Proteomes" id="UP000266861">
    <property type="component" value="Unassembled WGS sequence"/>
</dbReference>
<dbReference type="InterPro" id="IPR006011">
    <property type="entry name" value="Syntaxin_N"/>
</dbReference>
<organism evidence="10 11">
    <name type="scientific">Diversispora epigaea</name>
    <dbReference type="NCBI Taxonomy" id="1348612"/>
    <lineage>
        <taxon>Eukaryota</taxon>
        <taxon>Fungi</taxon>
        <taxon>Fungi incertae sedis</taxon>
        <taxon>Mucoromycota</taxon>
        <taxon>Glomeromycotina</taxon>
        <taxon>Glomeromycetes</taxon>
        <taxon>Diversisporales</taxon>
        <taxon>Diversisporaceae</taxon>
        <taxon>Diversispora</taxon>
    </lineage>
</organism>
<dbReference type="InterPro" id="IPR045242">
    <property type="entry name" value="Syntaxin"/>
</dbReference>
<dbReference type="GO" id="GO:0006886">
    <property type="term" value="P:intracellular protein transport"/>
    <property type="evidence" value="ECO:0007669"/>
    <property type="project" value="TreeGrafter"/>
</dbReference>
<dbReference type="SUPFAM" id="SSF47661">
    <property type="entry name" value="t-snare proteins"/>
    <property type="match status" value="1"/>
</dbReference>
<comment type="similarity">
    <text evidence="2">Belongs to the syntaxin family.</text>
</comment>
<dbReference type="Pfam" id="PF00804">
    <property type="entry name" value="Syntaxin"/>
    <property type="match status" value="1"/>
</dbReference>
<dbReference type="CDD" id="cd00179">
    <property type="entry name" value="SynN"/>
    <property type="match status" value="1"/>
</dbReference>